<reference evidence="2" key="2">
    <citation type="submission" date="2010-04" db="EMBL/GenBank/DDBJ databases">
        <title>Genome sequence of Salinibacter ruber M8.</title>
        <authorList>
            <consortium name="Genoscope"/>
        </authorList>
    </citation>
    <scope>NUCLEOTIDE SEQUENCE [LARGE SCALE GENOMIC DNA]</scope>
    <source>
        <strain evidence="2">M8</strain>
    </source>
</reference>
<protein>
    <recommendedName>
        <fullName evidence="3">Lipocalin-like domain-containing protein</fullName>
    </recommendedName>
</protein>
<dbReference type="Proteomes" id="UP000000933">
    <property type="component" value="Chromosome"/>
</dbReference>
<accession>D5H801</accession>
<reference evidence="1 2" key="1">
    <citation type="journal article" date="2010" name="ISME J.">
        <title>Fine-scale evolution: genomic, phenotypic and ecological differentiation in two coexisting Salinibacter ruber strains.</title>
        <authorList>
            <person name="Pena A."/>
            <person name="Teeling H."/>
            <person name="Huerta-Cepas J."/>
            <person name="Santos F."/>
            <person name="Yarza P."/>
            <person name="Brito-Echeverria J."/>
            <person name="Lucio M."/>
            <person name="Schmitt-Kopplin P."/>
            <person name="Meseguer I."/>
            <person name="Schenowitz C."/>
            <person name="Dossat C."/>
            <person name="Barbe V."/>
            <person name="Dopazo J."/>
            <person name="Rossello-Mora R."/>
            <person name="Schuler M."/>
            <person name="Glockner F.O."/>
            <person name="Amann R."/>
            <person name="Gabaldon T."/>
            <person name="Anton J."/>
        </authorList>
    </citation>
    <scope>NUCLEOTIDE SEQUENCE [LARGE SCALE GENOMIC DNA]</scope>
    <source>
        <strain evidence="1 2">M8</strain>
    </source>
</reference>
<name>D5H801_SALRM</name>
<gene>
    <name evidence="1" type="ordered locus">SRM_01235</name>
</gene>
<evidence type="ECO:0000313" key="1">
    <source>
        <dbReference type="EMBL" id="CBH24156.1"/>
    </source>
</evidence>
<organism evidence="1 2">
    <name type="scientific">Salinibacter ruber (strain M8)</name>
    <dbReference type="NCBI Taxonomy" id="761659"/>
    <lineage>
        <taxon>Bacteria</taxon>
        <taxon>Pseudomonadati</taxon>
        <taxon>Rhodothermota</taxon>
        <taxon>Rhodothermia</taxon>
        <taxon>Rhodothermales</taxon>
        <taxon>Salinibacteraceae</taxon>
        <taxon>Salinibacter</taxon>
    </lineage>
</organism>
<dbReference type="KEGG" id="srm:SRM_01235"/>
<proteinExistence type="predicted"/>
<dbReference type="EMBL" id="FP565814">
    <property type="protein sequence ID" value="CBH24156.1"/>
    <property type="molecule type" value="Genomic_DNA"/>
</dbReference>
<dbReference type="HOGENOM" id="CLU_1676616_0_0_10"/>
<evidence type="ECO:0000313" key="2">
    <source>
        <dbReference type="Proteomes" id="UP000000933"/>
    </source>
</evidence>
<dbReference type="AlphaFoldDB" id="D5H801"/>
<evidence type="ECO:0008006" key="3">
    <source>
        <dbReference type="Google" id="ProtNLM"/>
    </source>
</evidence>
<sequence>MDLFRPVFLGVAGALLCAGGLLLVGCDGAGSKRASLYERLTGKWKIERVEGALIAPTRLDSVRLAFRRDDNGPRYRISGPPPSGSAELPIEGAVVLTRGNELQMASGFRRVVIWNYKFQGSQALLAVRSGSLAFLNALTSEGTSSPNMKLRLAPVDR</sequence>
<dbReference type="PROSITE" id="PS51257">
    <property type="entry name" value="PROKAR_LIPOPROTEIN"/>
    <property type="match status" value="1"/>
</dbReference>